<name>A0A560JL02_9PROT</name>
<dbReference type="EMBL" id="VITV01000006">
    <property type="protein sequence ID" value="TWB71852.1"/>
    <property type="molecule type" value="Genomic_DNA"/>
</dbReference>
<keyword evidence="1" id="KW-0805">Transcription regulation</keyword>
<dbReference type="InterPro" id="IPR020449">
    <property type="entry name" value="Tscrpt_reg_AraC-type_HTH"/>
</dbReference>
<accession>A0A560JL02</accession>
<dbReference type="InterPro" id="IPR009057">
    <property type="entry name" value="Homeodomain-like_sf"/>
</dbReference>
<comment type="caution">
    <text evidence="5">The sequence shown here is derived from an EMBL/GenBank/DDBJ whole genome shotgun (WGS) entry which is preliminary data.</text>
</comment>
<dbReference type="Proteomes" id="UP000320516">
    <property type="component" value="Unassembled WGS sequence"/>
</dbReference>
<dbReference type="PRINTS" id="PR00032">
    <property type="entry name" value="HTHARAC"/>
</dbReference>
<proteinExistence type="predicted"/>
<dbReference type="RefSeq" id="WP_145611930.1">
    <property type="nucleotide sequence ID" value="NZ_VITV01000006.1"/>
</dbReference>
<dbReference type="Pfam" id="PF12833">
    <property type="entry name" value="HTH_18"/>
    <property type="match status" value="1"/>
</dbReference>
<keyword evidence="2 5" id="KW-0238">DNA-binding</keyword>
<dbReference type="InterPro" id="IPR018062">
    <property type="entry name" value="HTH_AraC-typ_CS"/>
</dbReference>
<dbReference type="AlphaFoldDB" id="A0A560JL02"/>
<dbReference type="PROSITE" id="PS00041">
    <property type="entry name" value="HTH_ARAC_FAMILY_1"/>
    <property type="match status" value="1"/>
</dbReference>
<dbReference type="GO" id="GO:0043565">
    <property type="term" value="F:sequence-specific DNA binding"/>
    <property type="evidence" value="ECO:0007669"/>
    <property type="project" value="InterPro"/>
</dbReference>
<dbReference type="GO" id="GO:0003700">
    <property type="term" value="F:DNA-binding transcription factor activity"/>
    <property type="evidence" value="ECO:0007669"/>
    <property type="project" value="InterPro"/>
</dbReference>
<dbReference type="SUPFAM" id="SSF46689">
    <property type="entry name" value="Homeodomain-like"/>
    <property type="match status" value="2"/>
</dbReference>
<evidence type="ECO:0000256" key="1">
    <source>
        <dbReference type="ARBA" id="ARBA00023015"/>
    </source>
</evidence>
<evidence type="ECO:0000313" key="5">
    <source>
        <dbReference type="EMBL" id="TWB71852.1"/>
    </source>
</evidence>
<dbReference type="Gene3D" id="1.10.10.60">
    <property type="entry name" value="Homeodomain-like"/>
    <property type="match status" value="2"/>
</dbReference>
<keyword evidence="3" id="KW-0804">Transcription</keyword>
<reference evidence="5 6" key="1">
    <citation type="submission" date="2019-06" db="EMBL/GenBank/DDBJ databases">
        <title>Genomic Encyclopedia of Type Strains, Phase IV (KMG-V): Genome sequencing to study the core and pangenomes of soil and plant-associated prokaryotes.</title>
        <authorList>
            <person name="Whitman W."/>
        </authorList>
    </citation>
    <scope>NUCLEOTIDE SEQUENCE [LARGE SCALE GENOMIC DNA]</scope>
    <source>
        <strain evidence="5 6">BR 12005</strain>
    </source>
</reference>
<evidence type="ECO:0000313" key="6">
    <source>
        <dbReference type="Proteomes" id="UP000320516"/>
    </source>
</evidence>
<evidence type="ECO:0000256" key="3">
    <source>
        <dbReference type="ARBA" id="ARBA00023163"/>
    </source>
</evidence>
<gene>
    <name evidence="5" type="ORF">FBZ87_10696</name>
</gene>
<organism evidence="5 6">
    <name type="scientific">Nitrospirillum amazonense</name>
    <dbReference type="NCBI Taxonomy" id="28077"/>
    <lineage>
        <taxon>Bacteria</taxon>
        <taxon>Pseudomonadati</taxon>
        <taxon>Pseudomonadota</taxon>
        <taxon>Alphaproteobacteria</taxon>
        <taxon>Rhodospirillales</taxon>
        <taxon>Azospirillaceae</taxon>
        <taxon>Nitrospirillum</taxon>
    </lineage>
</organism>
<protein>
    <submittedName>
        <fullName evidence="5">AraC-like DNA-binding protein</fullName>
    </submittedName>
</protein>
<dbReference type="PANTHER" id="PTHR46796:SF14">
    <property type="entry name" value="TRANSCRIPTIONAL REGULATORY PROTEIN"/>
    <property type="match status" value="1"/>
</dbReference>
<evidence type="ECO:0000256" key="2">
    <source>
        <dbReference type="ARBA" id="ARBA00023125"/>
    </source>
</evidence>
<feature type="domain" description="HTH araC/xylS-type" evidence="4">
    <location>
        <begin position="82"/>
        <end position="180"/>
    </location>
</feature>
<dbReference type="SMART" id="SM00342">
    <property type="entry name" value="HTH_ARAC"/>
    <property type="match status" value="1"/>
</dbReference>
<dbReference type="PANTHER" id="PTHR46796">
    <property type="entry name" value="HTH-TYPE TRANSCRIPTIONAL ACTIVATOR RHAS-RELATED"/>
    <property type="match status" value="1"/>
</dbReference>
<dbReference type="InterPro" id="IPR018060">
    <property type="entry name" value="HTH_AraC"/>
</dbReference>
<dbReference type="InterPro" id="IPR050204">
    <property type="entry name" value="AraC_XylS_family_regulators"/>
</dbReference>
<dbReference type="PROSITE" id="PS01124">
    <property type="entry name" value="HTH_ARAC_FAMILY_2"/>
    <property type="match status" value="1"/>
</dbReference>
<evidence type="ECO:0000259" key="4">
    <source>
        <dbReference type="PROSITE" id="PS01124"/>
    </source>
</evidence>
<sequence>MENHAYNAAGRIEGEKARRLALLATNARAALDSDVSAVRGYLDEIWEVLGLREPVDENVTLISVTTDNKASHKGGLTPWQLRQVMARIESKLGATIPLKELSDVSGLSYSYFSRAFKATTGEAPRDFIVKKRLRHAQILLLSTNDALSSVACACGFSDQAHFTRQFRRSVGETPLRWRRAWKRDGTTGIHG</sequence>